<evidence type="ECO:0000313" key="2">
    <source>
        <dbReference type="EMBL" id="CAB4122398.1"/>
    </source>
</evidence>
<accession>A0A6J5KJS0</accession>
<organism evidence="2">
    <name type="scientific">uncultured Caudovirales phage</name>
    <dbReference type="NCBI Taxonomy" id="2100421"/>
    <lineage>
        <taxon>Viruses</taxon>
        <taxon>Duplodnaviria</taxon>
        <taxon>Heunggongvirae</taxon>
        <taxon>Uroviricota</taxon>
        <taxon>Caudoviricetes</taxon>
        <taxon>Peduoviridae</taxon>
        <taxon>Maltschvirus</taxon>
        <taxon>Maltschvirus maltsch</taxon>
    </lineage>
</organism>
<dbReference type="PANTHER" id="PTHR36251:SF2">
    <property type="entry name" value="GIFSY-2 PROPHAGE HOST SPECIFICITY PROTEIN J, PHAGE LAMBDA"/>
    <property type="match status" value="1"/>
</dbReference>
<protein>
    <recommendedName>
        <fullName evidence="1">Tip attachment protein J central straight fiber domain-containing protein</fullName>
    </recommendedName>
</protein>
<reference evidence="2" key="1">
    <citation type="submission" date="2020-04" db="EMBL/GenBank/DDBJ databases">
        <authorList>
            <person name="Chiriac C."/>
            <person name="Salcher M."/>
            <person name="Ghai R."/>
            <person name="Kavagutti S V."/>
        </authorList>
    </citation>
    <scope>NUCLEOTIDE SEQUENCE</scope>
</reference>
<dbReference type="InterPro" id="IPR053171">
    <property type="entry name" value="Viral_Tip_Attach_Protein"/>
</dbReference>
<dbReference type="PANTHER" id="PTHR36251">
    <property type="entry name" value="FELS-1 PROPHAGE HOST SPECIFICITY PROTEIN-RELATED"/>
    <property type="match status" value="1"/>
</dbReference>
<feature type="domain" description="Tip attachment protein J central straight fiber" evidence="1">
    <location>
        <begin position="180"/>
        <end position="247"/>
    </location>
</feature>
<evidence type="ECO:0000259" key="1">
    <source>
        <dbReference type="Pfam" id="PF09327"/>
    </source>
</evidence>
<dbReference type="InterPro" id="IPR015406">
    <property type="entry name" value="GpJ_CSF"/>
</dbReference>
<proteinExistence type="predicted"/>
<name>A0A6J5KJS0_9CAUD</name>
<dbReference type="Pfam" id="PF09327">
    <property type="entry name" value="Phage_Tail_Tip"/>
    <property type="match status" value="1"/>
</dbReference>
<dbReference type="EMBL" id="LR796162">
    <property type="protein sequence ID" value="CAB4122398.1"/>
    <property type="molecule type" value="Genomic_DNA"/>
</dbReference>
<sequence length="266" mass="27706">MATSNTKQGVPGIPLGALDAIADENTRQVLRAIVDGWHVRNGNAGSGDNAFITRGELTGLSAPGASAQNLIGAAISGEVGRALDQLHTRVFESRLFKALGTRIDLIDTSNIHNGNTITQEITNRANADNAIYTVIDTQVSAINGNIAGLQSSQTTIANNVAALSSTVTTLQATVGSNSAAISAEATARANADGDLYAQYTLRVDVNGRVSGFGLASDANSSDFIIRADRFSIVSPTGNYAALIMTNNTINVYDENGVLRVKLGRLS</sequence>
<gene>
    <name evidence="2" type="ORF">UFOVP33_2</name>
</gene>